<evidence type="ECO:0000313" key="3">
    <source>
        <dbReference type="Proteomes" id="UP000076532"/>
    </source>
</evidence>
<keyword evidence="3" id="KW-1185">Reference proteome</keyword>
<feature type="region of interest" description="Disordered" evidence="1">
    <location>
        <begin position="25"/>
        <end position="52"/>
    </location>
</feature>
<dbReference type="Proteomes" id="UP000076532">
    <property type="component" value="Unassembled WGS sequence"/>
</dbReference>
<sequence>MYLSAHAVTDGRSPSIARLSPVEVFRASPSSSRSASQPPFERTDRERQPSAWNARAVSSLGCTAIQLDFFIGQHRRAKV</sequence>
<evidence type="ECO:0000256" key="1">
    <source>
        <dbReference type="SAM" id="MobiDB-lite"/>
    </source>
</evidence>
<name>A0A165YQT4_9AGAM</name>
<accession>A0A165YQT4</accession>
<dbReference type="AlphaFoldDB" id="A0A165YQT4"/>
<gene>
    <name evidence="2" type="ORF">FIBSPDRAFT_873297</name>
</gene>
<dbReference type="EMBL" id="KV417692">
    <property type="protein sequence ID" value="KZP09819.1"/>
    <property type="molecule type" value="Genomic_DNA"/>
</dbReference>
<organism evidence="2 3">
    <name type="scientific">Athelia psychrophila</name>
    <dbReference type="NCBI Taxonomy" id="1759441"/>
    <lineage>
        <taxon>Eukaryota</taxon>
        <taxon>Fungi</taxon>
        <taxon>Dikarya</taxon>
        <taxon>Basidiomycota</taxon>
        <taxon>Agaricomycotina</taxon>
        <taxon>Agaricomycetes</taxon>
        <taxon>Agaricomycetidae</taxon>
        <taxon>Atheliales</taxon>
        <taxon>Atheliaceae</taxon>
        <taxon>Athelia</taxon>
    </lineage>
</organism>
<feature type="non-terminal residue" evidence="2">
    <location>
        <position position="79"/>
    </location>
</feature>
<feature type="compositionally biased region" description="Low complexity" evidence="1">
    <location>
        <begin position="26"/>
        <end position="39"/>
    </location>
</feature>
<protein>
    <submittedName>
        <fullName evidence="2">Uncharacterized protein</fullName>
    </submittedName>
</protein>
<proteinExistence type="predicted"/>
<evidence type="ECO:0000313" key="2">
    <source>
        <dbReference type="EMBL" id="KZP09819.1"/>
    </source>
</evidence>
<reference evidence="2 3" key="1">
    <citation type="journal article" date="2016" name="Mol. Biol. Evol.">
        <title>Comparative Genomics of Early-Diverging Mushroom-Forming Fungi Provides Insights into the Origins of Lignocellulose Decay Capabilities.</title>
        <authorList>
            <person name="Nagy L.G."/>
            <person name="Riley R."/>
            <person name="Tritt A."/>
            <person name="Adam C."/>
            <person name="Daum C."/>
            <person name="Floudas D."/>
            <person name="Sun H."/>
            <person name="Yadav J.S."/>
            <person name="Pangilinan J."/>
            <person name="Larsson K.H."/>
            <person name="Matsuura K."/>
            <person name="Barry K."/>
            <person name="Labutti K."/>
            <person name="Kuo R."/>
            <person name="Ohm R.A."/>
            <person name="Bhattacharya S.S."/>
            <person name="Shirouzu T."/>
            <person name="Yoshinaga Y."/>
            <person name="Martin F.M."/>
            <person name="Grigoriev I.V."/>
            <person name="Hibbett D.S."/>
        </authorList>
    </citation>
    <scope>NUCLEOTIDE SEQUENCE [LARGE SCALE GENOMIC DNA]</scope>
    <source>
        <strain evidence="2 3">CBS 109695</strain>
    </source>
</reference>